<reference evidence="2 3" key="1">
    <citation type="submission" date="2024-09" db="EMBL/GenBank/DDBJ databases">
        <title>Chromosome-scale assembly of Riccia fluitans.</title>
        <authorList>
            <person name="Paukszto L."/>
            <person name="Sawicki J."/>
            <person name="Karawczyk K."/>
            <person name="Piernik-Szablinska J."/>
            <person name="Szczecinska M."/>
            <person name="Mazdziarz M."/>
        </authorList>
    </citation>
    <scope>NUCLEOTIDE SEQUENCE [LARGE SCALE GENOMIC DNA]</scope>
    <source>
        <strain evidence="2">Rf_01</strain>
        <tissue evidence="2">Aerial parts of the thallus</tissue>
    </source>
</reference>
<keyword evidence="3" id="KW-1185">Reference proteome</keyword>
<gene>
    <name evidence="2" type="ORF">R1flu_023145</name>
</gene>
<organism evidence="2 3">
    <name type="scientific">Riccia fluitans</name>
    <dbReference type="NCBI Taxonomy" id="41844"/>
    <lineage>
        <taxon>Eukaryota</taxon>
        <taxon>Viridiplantae</taxon>
        <taxon>Streptophyta</taxon>
        <taxon>Embryophyta</taxon>
        <taxon>Marchantiophyta</taxon>
        <taxon>Marchantiopsida</taxon>
        <taxon>Marchantiidae</taxon>
        <taxon>Marchantiales</taxon>
        <taxon>Ricciaceae</taxon>
        <taxon>Riccia</taxon>
    </lineage>
</organism>
<protein>
    <submittedName>
        <fullName evidence="2">Uncharacterized protein</fullName>
    </submittedName>
</protein>
<dbReference type="AlphaFoldDB" id="A0ABD1XR75"/>
<evidence type="ECO:0000313" key="3">
    <source>
        <dbReference type="Proteomes" id="UP001605036"/>
    </source>
</evidence>
<dbReference type="EMBL" id="JBHFFA010000007">
    <property type="protein sequence ID" value="KAL2611453.1"/>
    <property type="molecule type" value="Genomic_DNA"/>
</dbReference>
<feature type="compositionally biased region" description="Basic residues" evidence="1">
    <location>
        <begin position="43"/>
        <end position="59"/>
    </location>
</feature>
<feature type="region of interest" description="Disordered" evidence="1">
    <location>
        <begin position="39"/>
        <end position="62"/>
    </location>
</feature>
<evidence type="ECO:0000256" key="1">
    <source>
        <dbReference type="SAM" id="MobiDB-lite"/>
    </source>
</evidence>
<sequence length="84" mass="9544">MGKTRKGKARLKPGEDYFVDMKGMMEMCDELCSTFEEEVAKTSKPKHQRRATPRSSKFRGLKDATEAACKNVQTFPQSSKIILQ</sequence>
<evidence type="ECO:0000313" key="2">
    <source>
        <dbReference type="EMBL" id="KAL2611453.1"/>
    </source>
</evidence>
<dbReference type="Proteomes" id="UP001605036">
    <property type="component" value="Unassembled WGS sequence"/>
</dbReference>
<comment type="caution">
    <text evidence="2">The sequence shown here is derived from an EMBL/GenBank/DDBJ whole genome shotgun (WGS) entry which is preliminary data.</text>
</comment>
<proteinExistence type="predicted"/>
<accession>A0ABD1XR75</accession>
<name>A0ABD1XR75_9MARC</name>